<dbReference type="AlphaFoldDB" id="A0A378UG34"/>
<evidence type="ECO:0000313" key="3">
    <source>
        <dbReference type="Proteomes" id="UP000254651"/>
    </source>
</evidence>
<feature type="signal peptide" evidence="1">
    <location>
        <begin position="1"/>
        <end position="21"/>
    </location>
</feature>
<feature type="chain" id="PRO_5017044445" description="Lipoprotein" evidence="1">
    <location>
        <begin position="22"/>
        <end position="169"/>
    </location>
</feature>
<dbReference type="PROSITE" id="PS51257">
    <property type="entry name" value="PROKAR_LIPOPROTEIN"/>
    <property type="match status" value="1"/>
</dbReference>
<name>A0A378UG34_BERDE</name>
<gene>
    <name evidence="2" type="ORF">NCTC10295_00464</name>
</gene>
<dbReference type="EMBL" id="UGQS01000001">
    <property type="protein sequence ID" value="STZ75713.1"/>
    <property type="molecule type" value="Genomic_DNA"/>
</dbReference>
<evidence type="ECO:0000256" key="1">
    <source>
        <dbReference type="SAM" id="SignalP"/>
    </source>
</evidence>
<dbReference type="RefSeq" id="WP_066081209.1">
    <property type="nucleotide sequence ID" value="NZ_CP181246.1"/>
</dbReference>
<organism evidence="2 3">
    <name type="scientific">Bergeriella denitrificans</name>
    <name type="common">Neisseria denitrificans</name>
    <dbReference type="NCBI Taxonomy" id="494"/>
    <lineage>
        <taxon>Bacteria</taxon>
        <taxon>Pseudomonadati</taxon>
        <taxon>Pseudomonadota</taxon>
        <taxon>Betaproteobacteria</taxon>
        <taxon>Neisseriales</taxon>
        <taxon>Neisseriaceae</taxon>
        <taxon>Bergeriella</taxon>
    </lineage>
</organism>
<evidence type="ECO:0008006" key="4">
    <source>
        <dbReference type="Google" id="ProtNLM"/>
    </source>
</evidence>
<accession>A0A378UG34</accession>
<proteinExistence type="predicted"/>
<protein>
    <recommendedName>
        <fullName evidence="4">Lipoprotein</fullName>
    </recommendedName>
</protein>
<dbReference type="Proteomes" id="UP000254651">
    <property type="component" value="Unassembled WGS sequence"/>
</dbReference>
<evidence type="ECO:0000313" key="2">
    <source>
        <dbReference type="EMBL" id="STZ75713.1"/>
    </source>
</evidence>
<keyword evidence="3" id="KW-1185">Reference proteome</keyword>
<keyword evidence="1" id="KW-0732">Signal</keyword>
<reference evidence="2 3" key="1">
    <citation type="submission" date="2018-06" db="EMBL/GenBank/DDBJ databases">
        <authorList>
            <consortium name="Pathogen Informatics"/>
            <person name="Doyle S."/>
        </authorList>
    </citation>
    <scope>NUCLEOTIDE SEQUENCE [LARGE SCALE GENOMIC DNA]</scope>
    <source>
        <strain evidence="2 3">NCTC10295</strain>
    </source>
</reference>
<sequence>MRIWILLAALFLAACSVTTLPEPQQISALADGGRWFKLEKNTADGSTQTSLLAVAPVAGGLRFVQTDALGAPLSRQIVSGKGWRNDGFVPPNAESRRLFAAILPLLAADGDTALYPDVDKVPSAQGALFRYRGQEVWQIAARGQDFEITFPDRSRWLVQPLENDANHEQ</sequence>